<organism evidence="3 4">
    <name type="scientific">Syntrophothermus lipocalidus (strain DSM 12680 / TGB-C1)</name>
    <dbReference type="NCBI Taxonomy" id="643648"/>
    <lineage>
        <taxon>Bacteria</taxon>
        <taxon>Bacillati</taxon>
        <taxon>Bacillota</taxon>
        <taxon>Clostridia</taxon>
        <taxon>Eubacteriales</taxon>
        <taxon>Syntrophomonadaceae</taxon>
        <taxon>Syntrophothermus</taxon>
    </lineage>
</organism>
<evidence type="ECO:0000313" key="4">
    <source>
        <dbReference type="Proteomes" id="UP000000378"/>
    </source>
</evidence>
<dbReference type="EMBL" id="CP002048">
    <property type="protein sequence ID" value="ADI02494.1"/>
    <property type="molecule type" value="Genomic_DNA"/>
</dbReference>
<gene>
    <name evidence="3" type="ordered locus">Slip_1737</name>
</gene>
<dbReference type="OrthoDB" id="9788100at2"/>
<dbReference type="CDD" id="cd17906">
    <property type="entry name" value="CheX"/>
    <property type="match status" value="1"/>
</dbReference>
<dbReference type="InterPro" id="IPR028976">
    <property type="entry name" value="CheC-like_sf"/>
</dbReference>
<evidence type="ECO:0000259" key="2">
    <source>
        <dbReference type="Pfam" id="PF13690"/>
    </source>
</evidence>
<dbReference type="AlphaFoldDB" id="D7CP59"/>
<dbReference type="Proteomes" id="UP000000378">
    <property type="component" value="Chromosome"/>
</dbReference>
<dbReference type="RefSeq" id="WP_013175896.1">
    <property type="nucleotide sequence ID" value="NC_014220.1"/>
</dbReference>
<dbReference type="HOGENOM" id="CLU_116290_1_1_9"/>
<evidence type="ECO:0000313" key="3">
    <source>
        <dbReference type="EMBL" id="ADI02494.1"/>
    </source>
</evidence>
<dbReference type="STRING" id="643648.Slip_1737"/>
<dbReference type="PANTHER" id="PTHR39452">
    <property type="entry name" value="CHEY-P PHOSPHATASE CHEX"/>
    <property type="match status" value="1"/>
</dbReference>
<reference evidence="3 4" key="2">
    <citation type="journal article" date="2010" name="Stand. Genomic Sci.">
        <title>Complete genome sequence of Syntrophothermus lipocalidus type strain (TGB-C1).</title>
        <authorList>
            <person name="Djao O.D."/>
            <person name="Zhang X."/>
            <person name="Lucas S."/>
            <person name="Lapidus A."/>
            <person name="Del Rio T.G."/>
            <person name="Nolan M."/>
            <person name="Tice H."/>
            <person name="Cheng J.F."/>
            <person name="Han C."/>
            <person name="Tapia R."/>
            <person name="Goodwin L."/>
            <person name="Pitluck S."/>
            <person name="Liolios K."/>
            <person name="Ivanova N."/>
            <person name="Mavromatis K."/>
            <person name="Mikhailova N."/>
            <person name="Ovchinnikova G."/>
            <person name="Pati A."/>
            <person name="Brambilla E."/>
            <person name="Chen A."/>
            <person name="Palaniappan K."/>
            <person name="Land M."/>
            <person name="Hauser L."/>
            <person name="Chang Y.J."/>
            <person name="Jeffries C.D."/>
            <person name="Rohde M."/>
            <person name="Sikorski J."/>
            <person name="Spring S."/>
            <person name="Goker M."/>
            <person name="Detter J.C."/>
            <person name="Woyke T."/>
            <person name="Bristow J."/>
            <person name="Eisen J.A."/>
            <person name="Markowitz V."/>
            <person name="Hugenholtz P."/>
            <person name="Kyrpides N.C."/>
            <person name="Klenk H.P."/>
        </authorList>
    </citation>
    <scope>NUCLEOTIDE SEQUENCE [LARGE SCALE GENOMIC DNA]</scope>
    <source>
        <strain evidence="4">DSM 12680 / TGB-C1</strain>
    </source>
</reference>
<dbReference type="Pfam" id="PF13690">
    <property type="entry name" value="CheX"/>
    <property type="match status" value="1"/>
</dbReference>
<dbReference type="eggNOG" id="COG1406">
    <property type="taxonomic scope" value="Bacteria"/>
</dbReference>
<dbReference type="InterPro" id="IPR028051">
    <property type="entry name" value="CheX-like_dom"/>
</dbReference>
<keyword evidence="1" id="KW-0145">Chemotaxis</keyword>
<accession>D7CP59</accession>
<dbReference type="InterPro" id="IPR038756">
    <property type="entry name" value="CheX-like"/>
</dbReference>
<name>D7CP59_SYNLT</name>
<dbReference type="GO" id="GO:0006935">
    <property type="term" value="P:chemotaxis"/>
    <property type="evidence" value="ECO:0007669"/>
    <property type="project" value="UniProtKB-KW"/>
</dbReference>
<dbReference type="SUPFAM" id="SSF103039">
    <property type="entry name" value="CheC-like"/>
    <property type="match status" value="1"/>
</dbReference>
<sequence length="153" mass="16208">MDVRYINPFIQGLLDVVAMLGMTSIVRTGLGKKTYLQTENEVNIIIGLTGEVKGNIVFSMPEATAKNIASAMMAGVPVEKLDLISKSALCELANMIAGNSAAKLEGLGVKFNVTPPTLITGKNLLALISQVETLVINFAGNEGPLEMNVALEM</sequence>
<feature type="domain" description="Chemotaxis phosphatase CheX-like" evidence="2">
    <location>
        <begin position="44"/>
        <end position="138"/>
    </location>
</feature>
<evidence type="ECO:0000256" key="1">
    <source>
        <dbReference type="ARBA" id="ARBA00022500"/>
    </source>
</evidence>
<keyword evidence="4" id="KW-1185">Reference proteome</keyword>
<protein>
    <submittedName>
        <fullName evidence="3">CheC domain protein</fullName>
    </submittedName>
</protein>
<dbReference type="PANTHER" id="PTHR39452:SF1">
    <property type="entry name" value="CHEY-P PHOSPHATASE CHEX"/>
    <property type="match status" value="1"/>
</dbReference>
<reference evidence="4" key="1">
    <citation type="journal article" date="2010" name="Stand. Genomic Sci.">
        <title>Complete genome sequence of Syntrophothermus lipocalidus type strain (TGB-C1T).</title>
        <authorList>
            <consortium name="US DOE Joint Genome Institute (JGI-PGF)"/>
            <person name="Djao O."/>
            <person name="Zhang X."/>
            <person name="Lucas S."/>
            <person name="Lapidus A."/>
            <person name="Glavina Del Rio T."/>
            <person name="Nolan M."/>
            <person name="Tice H."/>
            <person name="Cheng J."/>
            <person name="Han C."/>
            <person name="Tapia R."/>
            <person name="Goodwin L."/>
            <person name="Pitluck S."/>
            <person name="Liolios K."/>
            <person name="Ivanova N."/>
            <person name="Mavromatis K."/>
            <person name="Mikhailova N."/>
            <person name="Ovchinnikova G."/>
            <person name="Pati A."/>
            <person name="Brambilla E."/>
            <person name="Chen A."/>
            <person name="Palaniappan K."/>
            <person name="Land M."/>
            <person name="Hauser L."/>
            <person name="Chang Y."/>
            <person name="Jeffries C."/>
            <person name="Rohde M."/>
            <person name="Sikorski J."/>
            <person name="Spring S."/>
            <person name="Goker M."/>
            <person name="Detter J."/>
            <person name="Woyke T."/>
            <person name="Bristow J."/>
            <person name="Eisen J."/>
            <person name="Markowitz V."/>
            <person name="Hugenholtz P."/>
            <person name="Kyrpides N."/>
            <person name="Klenk H."/>
        </authorList>
    </citation>
    <scope>NUCLEOTIDE SEQUENCE [LARGE SCALE GENOMIC DNA]</scope>
    <source>
        <strain evidence="4">DSM 12680 / TGB-C1</strain>
    </source>
</reference>
<dbReference type="KEGG" id="slp:Slip_1737"/>
<proteinExistence type="predicted"/>
<dbReference type="Gene3D" id="3.40.1550.10">
    <property type="entry name" value="CheC-like"/>
    <property type="match status" value="1"/>
</dbReference>